<comment type="subcellular location">
    <subcellularLocation>
        <location evidence="1">Nucleus</location>
    </subcellularLocation>
</comment>
<dbReference type="CDD" id="cd12148">
    <property type="entry name" value="fungal_TF_MHR"/>
    <property type="match status" value="1"/>
</dbReference>
<evidence type="ECO:0000259" key="4">
    <source>
        <dbReference type="PROSITE" id="PS51340"/>
    </source>
</evidence>
<keyword evidence="3" id="KW-0472">Membrane</keyword>
<dbReference type="InterPro" id="IPR050613">
    <property type="entry name" value="Sec_Metabolite_Reg"/>
</dbReference>
<dbReference type="SUPFAM" id="SSF141673">
    <property type="entry name" value="MOSC N-terminal domain-like"/>
    <property type="match status" value="1"/>
</dbReference>
<dbReference type="Pfam" id="PF03476">
    <property type="entry name" value="MOSC_N"/>
    <property type="match status" value="1"/>
</dbReference>
<accession>A0A9P6GD96</accession>
<keyword evidence="6" id="KW-1185">Reference proteome</keyword>
<dbReference type="EMBL" id="WJXW01000009">
    <property type="protein sequence ID" value="KAF9733051.1"/>
    <property type="molecule type" value="Genomic_DNA"/>
</dbReference>
<dbReference type="Pfam" id="PF04082">
    <property type="entry name" value="Fungal_trans"/>
    <property type="match status" value="1"/>
</dbReference>
<keyword evidence="2" id="KW-0539">Nucleus</keyword>
<dbReference type="SMART" id="SM00906">
    <property type="entry name" value="Fungal_trans"/>
    <property type="match status" value="1"/>
</dbReference>
<evidence type="ECO:0000256" key="3">
    <source>
        <dbReference type="SAM" id="Phobius"/>
    </source>
</evidence>
<evidence type="ECO:0000256" key="2">
    <source>
        <dbReference type="ARBA" id="ARBA00023242"/>
    </source>
</evidence>
<feature type="domain" description="MOSC" evidence="4">
    <location>
        <begin position="179"/>
        <end position="346"/>
    </location>
</feature>
<dbReference type="GO" id="GO:0005634">
    <property type="term" value="C:nucleus"/>
    <property type="evidence" value="ECO:0007669"/>
    <property type="project" value="UniProtKB-SubCell"/>
</dbReference>
<dbReference type="SUPFAM" id="SSF50800">
    <property type="entry name" value="PK beta-barrel domain-like"/>
    <property type="match status" value="1"/>
</dbReference>
<dbReference type="Pfam" id="PF03473">
    <property type="entry name" value="MOSC"/>
    <property type="match status" value="1"/>
</dbReference>
<dbReference type="GO" id="GO:0003824">
    <property type="term" value="F:catalytic activity"/>
    <property type="evidence" value="ECO:0007669"/>
    <property type="project" value="InterPro"/>
</dbReference>
<dbReference type="GO" id="GO:0006351">
    <property type="term" value="P:DNA-templated transcription"/>
    <property type="evidence" value="ECO:0007669"/>
    <property type="project" value="InterPro"/>
</dbReference>
<dbReference type="InterPro" id="IPR007219">
    <property type="entry name" value="XnlR_reg_dom"/>
</dbReference>
<dbReference type="PROSITE" id="PS51340">
    <property type="entry name" value="MOSC"/>
    <property type="match status" value="1"/>
</dbReference>
<proteinExistence type="predicted"/>
<feature type="transmembrane region" description="Helical" evidence="3">
    <location>
        <begin position="12"/>
        <end position="30"/>
    </location>
</feature>
<dbReference type="InterPro" id="IPR005303">
    <property type="entry name" value="MOCOS_middle"/>
</dbReference>
<name>A0A9P6GD96_9PLEO</name>
<evidence type="ECO:0000313" key="5">
    <source>
        <dbReference type="EMBL" id="KAF9733051.1"/>
    </source>
</evidence>
<evidence type="ECO:0000313" key="6">
    <source>
        <dbReference type="Proteomes" id="UP000756921"/>
    </source>
</evidence>
<gene>
    <name evidence="5" type="ORF">PMIN01_08733</name>
</gene>
<dbReference type="PANTHER" id="PTHR31001">
    <property type="entry name" value="UNCHARACTERIZED TRANSCRIPTIONAL REGULATORY PROTEIN"/>
    <property type="match status" value="1"/>
</dbReference>
<dbReference type="GO" id="GO:0003677">
    <property type="term" value="F:DNA binding"/>
    <property type="evidence" value="ECO:0007669"/>
    <property type="project" value="InterPro"/>
</dbReference>
<dbReference type="OrthoDB" id="17255at2759"/>
<dbReference type="PANTHER" id="PTHR31001:SF58">
    <property type="entry name" value="ZN(II)2CYS6 TRANSCRIPTION FACTOR (EUROFUNG)"/>
    <property type="match status" value="1"/>
</dbReference>
<dbReference type="GO" id="GO:0030170">
    <property type="term" value="F:pyridoxal phosphate binding"/>
    <property type="evidence" value="ECO:0007669"/>
    <property type="project" value="InterPro"/>
</dbReference>
<sequence length="612" mass="68811">MSHTLLTERSLIVAGAAMALFIIYQAFLSLKPRPKSLQISEIYVYPIKSLRPTKLKSALATRYGFQHDRVFMLLQVVPDGYKNMAVSRYPDMTQFVTSIEHRKDGQVVVNVTFRAFGSEEKSKTLSVPLTPETEKLDPFNVDMHGSPTAAFKMPNEYNAWFSACFGYEVVLVHLGKNKREVLWTDLVQPKNASLLAQVPVLGAAVPQTPKITFADCAPYLVVSSTSLDNVSSRLAPGEPMDVTKFRPNIVLSGADEAWDEDYWSKVRIGSVDLIMKHNCVRCASVNVDYETGKPGTGESGQVLKKLQKDRRVDKGAKWSPVFGRYAFRRGRDNGQIFKVGDKAVVTDRSKDRTIFTPEKFDLGWLAQYLAVLGLGASATGVEDKVTAGLFFASEACLAQTPYMYRPTVTNIRTLFLHIQAKQVCYATCWALDASWNLVRLTVRLSIMMGLHRSCIPEPDEMRSIFEEREQRKRLWNAVVKMDIHTSLVTGQASPLPADAFLANALDNVQGLPNNSCDLIPALYPLIYEILTKLNTSMEMISYEEVLHYDTEVRRVMRLAVSTAEKESYVMCTTTDIFFRRVLMVLHRYYALDPDAPNIYPRHTGLRSSVVSC</sequence>
<protein>
    <submittedName>
        <fullName evidence="5">Mosc domain-containing protein</fullName>
    </submittedName>
</protein>
<evidence type="ECO:0000256" key="1">
    <source>
        <dbReference type="ARBA" id="ARBA00004123"/>
    </source>
</evidence>
<dbReference type="AlphaFoldDB" id="A0A9P6GD96"/>
<organism evidence="5 6">
    <name type="scientific">Paraphaeosphaeria minitans</name>
    <dbReference type="NCBI Taxonomy" id="565426"/>
    <lineage>
        <taxon>Eukaryota</taxon>
        <taxon>Fungi</taxon>
        <taxon>Dikarya</taxon>
        <taxon>Ascomycota</taxon>
        <taxon>Pezizomycotina</taxon>
        <taxon>Dothideomycetes</taxon>
        <taxon>Pleosporomycetidae</taxon>
        <taxon>Pleosporales</taxon>
        <taxon>Massarineae</taxon>
        <taxon>Didymosphaeriaceae</taxon>
        <taxon>Paraphaeosphaeria</taxon>
    </lineage>
</organism>
<reference evidence="5" key="1">
    <citation type="journal article" date="2020" name="Mol. Plant Microbe Interact.">
        <title>Genome Sequence of the Biocontrol Agent Coniothyrium minitans strain Conio (IMI 134523).</title>
        <authorList>
            <person name="Patel D."/>
            <person name="Shittu T.A."/>
            <person name="Baroncelli R."/>
            <person name="Muthumeenakshi S."/>
            <person name="Osborne T.H."/>
            <person name="Janganan T.K."/>
            <person name="Sreenivasaprasad S."/>
        </authorList>
    </citation>
    <scope>NUCLEOTIDE SEQUENCE</scope>
    <source>
        <strain evidence="5">Conio</strain>
    </source>
</reference>
<dbReference type="Proteomes" id="UP000756921">
    <property type="component" value="Unassembled WGS sequence"/>
</dbReference>
<dbReference type="InterPro" id="IPR011037">
    <property type="entry name" value="Pyrv_Knase-like_insert_dom_sf"/>
</dbReference>
<dbReference type="GO" id="GO:0030151">
    <property type="term" value="F:molybdenum ion binding"/>
    <property type="evidence" value="ECO:0007669"/>
    <property type="project" value="InterPro"/>
</dbReference>
<dbReference type="InterPro" id="IPR005302">
    <property type="entry name" value="MoCF_Sase_C"/>
</dbReference>
<comment type="caution">
    <text evidence="5">The sequence shown here is derived from an EMBL/GenBank/DDBJ whole genome shotgun (WGS) entry which is preliminary data.</text>
</comment>
<keyword evidence="3" id="KW-0812">Transmembrane</keyword>
<dbReference type="GO" id="GO:0008270">
    <property type="term" value="F:zinc ion binding"/>
    <property type="evidence" value="ECO:0007669"/>
    <property type="project" value="InterPro"/>
</dbReference>
<keyword evidence="3" id="KW-1133">Transmembrane helix</keyword>